<keyword evidence="1" id="KW-1133">Transmembrane helix</keyword>
<dbReference type="InterPro" id="IPR027381">
    <property type="entry name" value="LytR/CpsA/Psr_C"/>
</dbReference>
<proteinExistence type="predicted"/>
<dbReference type="EMBL" id="CP050804">
    <property type="protein sequence ID" value="QJC22477.1"/>
    <property type="molecule type" value="Genomic_DNA"/>
</dbReference>
<keyword evidence="1" id="KW-0472">Membrane</keyword>
<feature type="domain" description="LytR/CpsA/Psr regulator C-terminal" evidence="2">
    <location>
        <begin position="78"/>
        <end position="164"/>
    </location>
</feature>
<dbReference type="Proteomes" id="UP000502298">
    <property type="component" value="Chromosome"/>
</dbReference>
<name>A0A6H2EN29_9ACTO</name>
<dbReference type="Pfam" id="PF13399">
    <property type="entry name" value="LytR_C"/>
    <property type="match status" value="1"/>
</dbReference>
<gene>
    <name evidence="3" type="ORF">HC352_08145</name>
</gene>
<dbReference type="Gene3D" id="3.30.70.2390">
    <property type="match status" value="1"/>
</dbReference>
<evidence type="ECO:0000313" key="3">
    <source>
        <dbReference type="EMBL" id="QJC22477.1"/>
    </source>
</evidence>
<sequence>MSTPYDPRAEYRKRIQQRQTVIFGSISAVMAFLFVFGSLIWVGIIPAPFDREFSKKAEPVHIVPCPPNDIQARDLTTITARVYNSTSVSGQAGAVGQDLTTLGVTVAETSNWRGAPLPEATRIITGKNNIDAAYTLRAYFPGSTIHFDETNTSDLLDIVIGKKFNGTNIGPSEEDLTSALEPIKDCTSIN</sequence>
<organism evidence="3 4">
    <name type="scientific">Arcanobacterium buesumense</name>
    <dbReference type="NCBI Taxonomy" id="2722751"/>
    <lineage>
        <taxon>Bacteria</taxon>
        <taxon>Bacillati</taxon>
        <taxon>Actinomycetota</taxon>
        <taxon>Actinomycetes</taxon>
        <taxon>Actinomycetales</taxon>
        <taxon>Actinomycetaceae</taxon>
        <taxon>Arcanobacterium</taxon>
    </lineage>
</organism>
<keyword evidence="1" id="KW-0812">Transmembrane</keyword>
<feature type="transmembrane region" description="Helical" evidence="1">
    <location>
        <begin position="21"/>
        <end position="44"/>
    </location>
</feature>
<protein>
    <submittedName>
        <fullName evidence="3">LytR C-terminal domain-containing protein</fullName>
    </submittedName>
</protein>
<evidence type="ECO:0000313" key="4">
    <source>
        <dbReference type="Proteomes" id="UP000502298"/>
    </source>
</evidence>
<reference evidence="3 4" key="1">
    <citation type="submission" date="2020-03" db="EMBL/GenBank/DDBJ databases">
        <title>Complete genome of Arcanobacterium buesumensis sp. nov. strain 2701.</title>
        <authorList>
            <person name="Borowiak M."/>
            <person name="Alssahen M."/>
            <person name="Laemmler C."/>
            <person name="Malorny B."/>
            <person name="Hassan A."/>
            <person name="Prenger-Berninghoff E."/>
            <person name="Ploetz M."/>
            <person name="Abdulmawjood A."/>
        </authorList>
    </citation>
    <scope>NUCLEOTIDE SEQUENCE [LARGE SCALE GENOMIC DNA]</scope>
    <source>
        <strain evidence="3 4">2701</strain>
    </source>
</reference>
<dbReference type="RefSeq" id="WP_168918399.1">
    <property type="nucleotide sequence ID" value="NZ_CP050804.1"/>
</dbReference>
<evidence type="ECO:0000256" key="1">
    <source>
        <dbReference type="SAM" id="Phobius"/>
    </source>
</evidence>
<keyword evidence="4" id="KW-1185">Reference proteome</keyword>
<dbReference type="KEGG" id="arca:HC352_08145"/>
<dbReference type="AlphaFoldDB" id="A0A6H2EN29"/>
<accession>A0A6H2EN29</accession>
<evidence type="ECO:0000259" key="2">
    <source>
        <dbReference type="Pfam" id="PF13399"/>
    </source>
</evidence>